<dbReference type="EMBL" id="BCLP01045630">
    <property type="protein sequence ID" value="GAU10339.1"/>
    <property type="molecule type" value="Genomic_DNA"/>
</dbReference>
<organism evidence="1 2">
    <name type="scientific">Trifolium subterraneum</name>
    <name type="common">Subterranean clover</name>
    <dbReference type="NCBI Taxonomy" id="3900"/>
    <lineage>
        <taxon>Eukaryota</taxon>
        <taxon>Viridiplantae</taxon>
        <taxon>Streptophyta</taxon>
        <taxon>Embryophyta</taxon>
        <taxon>Tracheophyta</taxon>
        <taxon>Spermatophyta</taxon>
        <taxon>Magnoliopsida</taxon>
        <taxon>eudicotyledons</taxon>
        <taxon>Gunneridae</taxon>
        <taxon>Pentapetalae</taxon>
        <taxon>rosids</taxon>
        <taxon>fabids</taxon>
        <taxon>Fabales</taxon>
        <taxon>Fabaceae</taxon>
        <taxon>Papilionoideae</taxon>
        <taxon>50 kb inversion clade</taxon>
        <taxon>NPAAA clade</taxon>
        <taxon>Hologalegina</taxon>
        <taxon>IRL clade</taxon>
        <taxon>Trifolieae</taxon>
        <taxon>Trifolium</taxon>
    </lineage>
</organism>
<evidence type="ECO:0000313" key="1">
    <source>
        <dbReference type="EMBL" id="GAU10339.1"/>
    </source>
</evidence>
<accession>A0A1B5Z8A3</accession>
<dbReference type="Proteomes" id="UP000242715">
    <property type="component" value="Unassembled WGS sequence"/>
</dbReference>
<protein>
    <recommendedName>
        <fullName evidence="3">NB-ARC domain-containing protein</fullName>
    </recommendedName>
</protein>
<dbReference type="PANTHER" id="PTHR34630:SF102">
    <property type="entry name" value="RESISTANCE DOMAIN PROTEIN"/>
    <property type="match status" value="1"/>
</dbReference>
<dbReference type="Gene3D" id="3.80.10.10">
    <property type="entry name" value="Ribonuclease Inhibitor"/>
    <property type="match status" value="2"/>
</dbReference>
<evidence type="ECO:0000313" key="2">
    <source>
        <dbReference type="Proteomes" id="UP000242715"/>
    </source>
</evidence>
<evidence type="ECO:0008006" key="3">
    <source>
        <dbReference type="Google" id="ProtNLM"/>
    </source>
</evidence>
<reference evidence="2" key="1">
    <citation type="journal article" date="2017" name="Front. Plant Sci.">
        <title>Climate Clever Clovers: New Paradigm to Reduce the Environmental Footprint of Ruminants by Breeding Low Methanogenic Forages Utilizing Haplotype Variation.</title>
        <authorList>
            <person name="Kaur P."/>
            <person name="Appels R."/>
            <person name="Bayer P.E."/>
            <person name="Keeble-Gagnere G."/>
            <person name="Wang J."/>
            <person name="Hirakawa H."/>
            <person name="Shirasawa K."/>
            <person name="Vercoe P."/>
            <person name="Stefanova K."/>
            <person name="Durmic Z."/>
            <person name="Nichols P."/>
            <person name="Revell C."/>
            <person name="Isobe S.N."/>
            <person name="Edwards D."/>
            <person name="Erskine W."/>
        </authorList>
    </citation>
    <scope>NUCLEOTIDE SEQUENCE [LARGE SCALE GENOMIC DNA]</scope>
    <source>
        <strain evidence="2">cv. Daliak</strain>
    </source>
</reference>
<dbReference type="InterPro" id="IPR032675">
    <property type="entry name" value="LRR_dom_sf"/>
</dbReference>
<keyword evidence="2" id="KW-1185">Reference proteome</keyword>
<gene>
    <name evidence="1" type="ORF">TSUD_421720</name>
</gene>
<comment type="caution">
    <text evidence="1">The sequence shown here is derived from an EMBL/GenBank/DDBJ whole genome shotgun (WGS) entry which is preliminary data.</text>
</comment>
<dbReference type="SUPFAM" id="SSF52058">
    <property type="entry name" value="L domain-like"/>
    <property type="match status" value="1"/>
</dbReference>
<sequence length="294" mass="33861">NLSYCTSLESFPRVVLGKLKTLLAINCHNLRSIPTLKLDSLEELDISHCYILESFPSDGFLDKLKFLNIEQCIRLRSLPPLKLTLLERFNLSYCPNLERFPEILGEMRNIPQLLLDGTTIKELPFPFQNVTQPETFCGCKCGIVRLPIRDVVTSIIAELFIDNRKNVSPMISSPVQYICHENRKVSLEFLSDRLLLFANVKELHLSNIQFTVLPESIKECKFLWRLVLDNCKELREIQEIPPCLTMLSALNCQSLTSSSKSSLLNQKLHEAGNTWFLLPRAKIPEWSFKNDHQR</sequence>
<proteinExistence type="predicted"/>
<feature type="non-terminal residue" evidence="1">
    <location>
        <position position="1"/>
    </location>
</feature>
<dbReference type="PANTHER" id="PTHR34630">
    <property type="entry name" value="OS11G0677101 PROTEIN"/>
    <property type="match status" value="1"/>
</dbReference>
<name>A0A1B5Z8A3_TRISU</name>
<dbReference type="AlphaFoldDB" id="A0A1B5Z8A3"/>
<dbReference type="OrthoDB" id="1434704at2759"/>